<accession>A0A1Y1XDX3</accession>
<evidence type="ECO:0000313" key="1">
    <source>
        <dbReference type="EMBL" id="ORX83971.1"/>
    </source>
</evidence>
<reference evidence="1 2" key="1">
    <citation type="submission" date="2016-08" db="EMBL/GenBank/DDBJ databases">
        <title>A Parts List for Fungal Cellulosomes Revealed by Comparative Genomics.</title>
        <authorList>
            <consortium name="DOE Joint Genome Institute"/>
            <person name="Haitjema C.H."/>
            <person name="Gilmore S.P."/>
            <person name="Henske J.K."/>
            <person name="Solomon K.V."/>
            <person name="De Groot R."/>
            <person name="Kuo A."/>
            <person name="Mondo S.J."/>
            <person name="Salamov A.A."/>
            <person name="Labutti K."/>
            <person name="Zhao Z."/>
            <person name="Chiniquy J."/>
            <person name="Barry K."/>
            <person name="Brewer H.M."/>
            <person name="Purvine S.O."/>
            <person name="Wright A.T."/>
            <person name="Boxma B."/>
            <person name="Van Alen T."/>
            <person name="Hackstein J.H."/>
            <person name="Baker S.E."/>
            <person name="Grigoriev I.V."/>
            <person name="O'Malley M.A."/>
        </authorList>
    </citation>
    <scope>NUCLEOTIDE SEQUENCE [LARGE SCALE GENOMIC DNA]</scope>
    <source>
        <strain evidence="1 2">S4</strain>
    </source>
</reference>
<dbReference type="Proteomes" id="UP000193944">
    <property type="component" value="Unassembled WGS sequence"/>
</dbReference>
<keyword evidence="2" id="KW-1185">Reference proteome</keyword>
<name>A0A1Y1XDX3_9FUNG</name>
<dbReference type="EMBL" id="MCFG01000061">
    <property type="protein sequence ID" value="ORX83971.1"/>
    <property type="molecule type" value="Genomic_DNA"/>
</dbReference>
<organism evidence="1 2">
    <name type="scientific">Anaeromyces robustus</name>
    <dbReference type="NCBI Taxonomy" id="1754192"/>
    <lineage>
        <taxon>Eukaryota</taxon>
        <taxon>Fungi</taxon>
        <taxon>Fungi incertae sedis</taxon>
        <taxon>Chytridiomycota</taxon>
        <taxon>Chytridiomycota incertae sedis</taxon>
        <taxon>Neocallimastigomycetes</taxon>
        <taxon>Neocallimastigales</taxon>
        <taxon>Neocallimastigaceae</taxon>
        <taxon>Anaeromyces</taxon>
    </lineage>
</organism>
<dbReference type="AlphaFoldDB" id="A0A1Y1XDX3"/>
<evidence type="ECO:0000313" key="2">
    <source>
        <dbReference type="Proteomes" id="UP000193944"/>
    </source>
</evidence>
<protein>
    <submittedName>
        <fullName evidence="1">Uncharacterized protein</fullName>
    </submittedName>
</protein>
<sequence>MRILYTFYCIIKGYGDNLPFSKTRYIKSYAMSLFITSIRKEPLSPHSDRNYWHGGLSKVLTIIIMPMHQLRTSTGLEPVSIEYLMTPANRSTHYYKKEAYAGDGDLFFPQNMNNFVMTKECNGQTNTWSLNNCRFNKYLGENVYCDVYINGKKYIARMYPHIRSFSHIDNGLETYKVITNVKLYRRREDTSLAETSTAIDLGCVNLPFSKVINLSTIKEFRFDLNDDRKVRVRYDAVAVY</sequence>
<reference evidence="1 2" key="2">
    <citation type="submission" date="2016-08" db="EMBL/GenBank/DDBJ databases">
        <title>Pervasive Adenine N6-methylation of Active Genes in Fungi.</title>
        <authorList>
            <consortium name="DOE Joint Genome Institute"/>
            <person name="Mondo S.J."/>
            <person name="Dannebaum R.O."/>
            <person name="Kuo R.C."/>
            <person name="Labutti K."/>
            <person name="Haridas S."/>
            <person name="Kuo A."/>
            <person name="Salamov A."/>
            <person name="Ahrendt S.R."/>
            <person name="Lipzen A."/>
            <person name="Sullivan W."/>
            <person name="Andreopoulos W.B."/>
            <person name="Clum A."/>
            <person name="Lindquist E."/>
            <person name="Daum C."/>
            <person name="Ramamoorthy G.K."/>
            <person name="Gryganskyi A."/>
            <person name="Culley D."/>
            <person name="Magnuson J.K."/>
            <person name="James T.Y."/>
            <person name="O'Malley M.A."/>
            <person name="Stajich J.E."/>
            <person name="Spatafora J.W."/>
            <person name="Visel A."/>
            <person name="Grigoriev I.V."/>
        </authorList>
    </citation>
    <scope>NUCLEOTIDE SEQUENCE [LARGE SCALE GENOMIC DNA]</scope>
    <source>
        <strain evidence="1 2">S4</strain>
    </source>
</reference>
<proteinExistence type="predicted"/>
<comment type="caution">
    <text evidence="1">The sequence shown here is derived from an EMBL/GenBank/DDBJ whole genome shotgun (WGS) entry which is preliminary data.</text>
</comment>
<gene>
    <name evidence="1" type="ORF">BCR32DRAFT_277523</name>
</gene>